<dbReference type="Proteomes" id="UP000009872">
    <property type="component" value="Unassembled WGS sequence"/>
</dbReference>
<protein>
    <recommendedName>
        <fullName evidence="2">Uncharacterized protein YyaB-like PH domain-containing protein</fullName>
    </recommendedName>
</protein>
<evidence type="ECO:0000259" key="2">
    <source>
        <dbReference type="Pfam" id="PF06713"/>
    </source>
</evidence>
<dbReference type="STRING" id="742727.HMPREF9447_02476"/>
<keyword evidence="1" id="KW-0812">Transmembrane</keyword>
<feature type="transmembrane region" description="Helical" evidence="1">
    <location>
        <begin position="32"/>
        <end position="51"/>
    </location>
</feature>
<dbReference type="HOGENOM" id="CLU_137935_1_0_10"/>
<organism evidence="3 4">
    <name type="scientific">Bacteroides oleiciplenus YIT 12058</name>
    <dbReference type="NCBI Taxonomy" id="742727"/>
    <lineage>
        <taxon>Bacteria</taxon>
        <taxon>Pseudomonadati</taxon>
        <taxon>Bacteroidota</taxon>
        <taxon>Bacteroidia</taxon>
        <taxon>Bacteroidales</taxon>
        <taxon>Bacteroidaceae</taxon>
        <taxon>Bacteroides</taxon>
    </lineage>
</organism>
<comment type="caution">
    <text evidence="3">The sequence shown here is derived from an EMBL/GenBank/DDBJ whole genome shotgun (WGS) entry which is preliminary data.</text>
</comment>
<dbReference type="InterPro" id="IPR009589">
    <property type="entry name" value="PH_YyaB-like"/>
</dbReference>
<dbReference type="RefSeq" id="WP_009130035.1">
    <property type="nucleotide sequence ID" value="NZ_JH992941.1"/>
</dbReference>
<name>K9E300_9BACE</name>
<dbReference type="AlphaFoldDB" id="K9E300"/>
<feature type="domain" description="Uncharacterized protein YyaB-like PH" evidence="2">
    <location>
        <begin position="53"/>
        <end position="129"/>
    </location>
</feature>
<evidence type="ECO:0000313" key="4">
    <source>
        <dbReference type="Proteomes" id="UP000009872"/>
    </source>
</evidence>
<keyword evidence="4" id="KW-1185">Reference proteome</keyword>
<evidence type="ECO:0000256" key="1">
    <source>
        <dbReference type="SAM" id="Phobius"/>
    </source>
</evidence>
<feature type="transmembrane region" description="Helical" evidence="1">
    <location>
        <begin position="7"/>
        <end position="26"/>
    </location>
</feature>
<sequence length="137" mass="15929">MNRIFHARIAAGQYLFLLIATAVTIHEMWMKHAVLTIIFMLLLIIAIERLIHTTYTLTADGRLILYFGRFTRSKEILLKDIISVERASSMKIGRFAVMRYVLVRYGTKGKCAVLLPVKEEMFIKTLTERLREEKPQV</sequence>
<dbReference type="GO" id="GO:0030153">
    <property type="term" value="P:bacteriocin immunity"/>
    <property type="evidence" value="ECO:0007669"/>
    <property type="project" value="InterPro"/>
</dbReference>
<proteinExistence type="predicted"/>
<evidence type="ECO:0000313" key="3">
    <source>
        <dbReference type="EMBL" id="EKU91058.1"/>
    </source>
</evidence>
<dbReference type="OrthoDB" id="1081386at2"/>
<accession>K9E300</accession>
<dbReference type="eggNOG" id="ENOG5033MG3">
    <property type="taxonomic scope" value="Bacteria"/>
</dbReference>
<dbReference type="Pfam" id="PF06713">
    <property type="entry name" value="bPH_4"/>
    <property type="match status" value="1"/>
</dbReference>
<keyword evidence="1" id="KW-1133">Transmembrane helix</keyword>
<dbReference type="PATRIC" id="fig|742727.4.peg.2519"/>
<gene>
    <name evidence="3" type="ORF">HMPREF9447_02476</name>
</gene>
<reference evidence="3 4" key="1">
    <citation type="submission" date="2012-09" db="EMBL/GenBank/DDBJ databases">
        <title>The Genome Sequence of Bacteroides oleiciplenus YIT 12058.</title>
        <authorList>
            <consortium name="The Broad Institute Genome Sequencing Platform"/>
            <person name="Earl A."/>
            <person name="Ward D."/>
            <person name="Feldgarden M."/>
            <person name="Gevers D."/>
            <person name="Morotomi M."/>
            <person name="Walker B."/>
            <person name="Young S.K."/>
            <person name="Zeng Q."/>
            <person name="Gargeya S."/>
            <person name="Fitzgerald M."/>
            <person name="Haas B."/>
            <person name="Abouelleil A."/>
            <person name="Alvarado L."/>
            <person name="Arachchi H.M."/>
            <person name="Berlin A.M."/>
            <person name="Chapman S.B."/>
            <person name="Goldberg J."/>
            <person name="Griggs A."/>
            <person name="Gujja S."/>
            <person name="Hansen M."/>
            <person name="Howarth C."/>
            <person name="Imamovic A."/>
            <person name="Larimer J."/>
            <person name="McCowen C."/>
            <person name="Montmayeur A."/>
            <person name="Murphy C."/>
            <person name="Neiman D."/>
            <person name="Pearson M."/>
            <person name="Priest M."/>
            <person name="Roberts A."/>
            <person name="Saif S."/>
            <person name="Shea T."/>
            <person name="Sisk P."/>
            <person name="Sykes S."/>
            <person name="Wortman J."/>
            <person name="Nusbaum C."/>
            <person name="Birren B."/>
        </authorList>
    </citation>
    <scope>NUCLEOTIDE SEQUENCE [LARGE SCALE GENOMIC DNA]</scope>
    <source>
        <strain evidence="3 4">YIT 12058</strain>
    </source>
</reference>
<dbReference type="EMBL" id="ADLF01000009">
    <property type="protein sequence ID" value="EKU91058.1"/>
    <property type="molecule type" value="Genomic_DNA"/>
</dbReference>
<keyword evidence="1" id="KW-0472">Membrane</keyword>